<keyword evidence="3" id="KW-1185">Reference proteome</keyword>
<comment type="caution">
    <text evidence="2">The sequence shown here is derived from an EMBL/GenBank/DDBJ whole genome shotgun (WGS) entry which is preliminary data.</text>
</comment>
<dbReference type="Proteomes" id="UP000824890">
    <property type="component" value="Unassembled WGS sequence"/>
</dbReference>
<dbReference type="InterPro" id="IPR027246">
    <property type="entry name" value="Porin_Euk/Tom40"/>
</dbReference>
<organism evidence="2 3">
    <name type="scientific">Brassica napus</name>
    <name type="common">Rape</name>
    <dbReference type="NCBI Taxonomy" id="3708"/>
    <lineage>
        <taxon>Eukaryota</taxon>
        <taxon>Viridiplantae</taxon>
        <taxon>Streptophyta</taxon>
        <taxon>Embryophyta</taxon>
        <taxon>Tracheophyta</taxon>
        <taxon>Spermatophyta</taxon>
        <taxon>Magnoliopsida</taxon>
        <taxon>eudicotyledons</taxon>
        <taxon>Gunneridae</taxon>
        <taxon>Pentapetalae</taxon>
        <taxon>rosids</taxon>
        <taxon>malvids</taxon>
        <taxon>Brassicales</taxon>
        <taxon>Brassicaceae</taxon>
        <taxon>Brassiceae</taxon>
        <taxon>Brassica</taxon>
    </lineage>
</organism>
<feature type="non-terminal residue" evidence="2">
    <location>
        <position position="1"/>
    </location>
</feature>
<evidence type="ECO:0000256" key="1">
    <source>
        <dbReference type="SAM" id="Phobius"/>
    </source>
</evidence>
<dbReference type="PANTHER" id="PTHR33115:SF50">
    <property type="entry name" value="ARM REPEAT SUPERFAMILY PROTEIN"/>
    <property type="match status" value="1"/>
</dbReference>
<dbReference type="Pfam" id="PF01459">
    <property type="entry name" value="Porin_3"/>
    <property type="match status" value="1"/>
</dbReference>
<evidence type="ECO:0000313" key="2">
    <source>
        <dbReference type="EMBL" id="KAH0876076.1"/>
    </source>
</evidence>
<gene>
    <name evidence="2" type="ORF">HID58_073438</name>
</gene>
<keyword evidence="1" id="KW-0472">Membrane</keyword>
<protein>
    <submittedName>
        <fullName evidence="2">Uncharacterized protein</fullName>
    </submittedName>
</protein>
<dbReference type="InterPro" id="IPR023614">
    <property type="entry name" value="Porin_dom_sf"/>
</dbReference>
<dbReference type="EMBL" id="JAGKQM010000016">
    <property type="protein sequence ID" value="KAH0876076.1"/>
    <property type="molecule type" value="Genomic_DNA"/>
</dbReference>
<feature type="transmembrane region" description="Helical" evidence="1">
    <location>
        <begin position="307"/>
        <end position="324"/>
    </location>
</feature>
<keyword evidence="1" id="KW-1133">Transmembrane helix</keyword>
<reference evidence="2 3" key="1">
    <citation type="submission" date="2021-05" db="EMBL/GenBank/DDBJ databases">
        <title>Genome Assembly of Synthetic Allotetraploid Brassica napus Reveals Homoeologous Exchanges between Subgenomes.</title>
        <authorList>
            <person name="Davis J.T."/>
        </authorList>
    </citation>
    <scope>NUCLEOTIDE SEQUENCE [LARGE SCALE GENOMIC DNA]</scope>
    <source>
        <strain evidence="3">cv. Da-Ae</strain>
        <tissue evidence="2">Seedling</tissue>
    </source>
</reference>
<sequence length="361" mass="40354">SINTNHPKFTRLRLPTLINKRDKEILHTNAKFIEAPCGDDFLIHGAFHNIPGSNPFSWKLTQYPAPSYGYTPPSELHNRGMLGAQHALDPLTTVKACVNNAGIALIQHGWHPMSFITISGEIDSRAIEKSSKLFGSNSSDEQLTGVRILRQFAVNEWYSGETLEKIIINVPVVERFNSLGLLILKKLAKDHDNCGNLGNTRGFLPRIIDFTHVDQVLLWDENADVTRSLNGRAAGENVSQHDREHKENWWNGGVLKGLFNIFFKTYGDDGNQGCVRIAARRLVEALEVRSIRVNVAMMARMSSTSKLLVVMIFSFMALSIISHARTFSPGRKLTGYPIPTYGGPPYSPVPTRCFNPPYCRP</sequence>
<dbReference type="Gene3D" id="2.40.160.10">
    <property type="entry name" value="Porin"/>
    <property type="match status" value="1"/>
</dbReference>
<keyword evidence="1" id="KW-0812">Transmembrane</keyword>
<evidence type="ECO:0000313" key="3">
    <source>
        <dbReference type="Proteomes" id="UP000824890"/>
    </source>
</evidence>
<dbReference type="PANTHER" id="PTHR33115">
    <property type="entry name" value="ARM REPEAT SUPERFAMILY PROTEIN"/>
    <property type="match status" value="1"/>
</dbReference>
<proteinExistence type="predicted"/>
<accession>A0ABQ7Z783</accession>
<name>A0ABQ7Z783_BRANA</name>